<dbReference type="EMBL" id="CALBWS010000015">
    <property type="protein sequence ID" value="CAH2715368.1"/>
    <property type="molecule type" value="Genomic_DNA"/>
</dbReference>
<keyword evidence="2" id="KW-1185">Reference proteome</keyword>
<dbReference type="RefSeq" id="WP_248735641.1">
    <property type="nucleotide sequence ID" value="NZ_CALBWS010000015.1"/>
</dbReference>
<protein>
    <submittedName>
        <fullName evidence="1">Uncharacterized protein</fullName>
    </submittedName>
</protein>
<evidence type="ECO:0000313" key="1">
    <source>
        <dbReference type="EMBL" id="CAH2715368.1"/>
    </source>
</evidence>
<reference evidence="1" key="1">
    <citation type="submission" date="2022-04" db="EMBL/GenBank/DDBJ databases">
        <authorList>
            <person name="Criscuolo A."/>
        </authorList>
    </citation>
    <scope>NUCLEOTIDE SEQUENCE</scope>
    <source>
        <strain evidence="1">CIP111895</strain>
    </source>
</reference>
<evidence type="ECO:0000313" key="2">
    <source>
        <dbReference type="Proteomes" id="UP000838308"/>
    </source>
</evidence>
<comment type="caution">
    <text evidence="1">The sequence shown here is derived from an EMBL/GenBank/DDBJ whole genome shotgun (WGS) entry which is preliminary data.</text>
</comment>
<dbReference type="Proteomes" id="UP000838308">
    <property type="component" value="Unassembled WGS sequence"/>
</dbReference>
<gene>
    <name evidence="1" type="ORF">BACCIP111895_02552</name>
</gene>
<organism evidence="1 2">
    <name type="scientific">Neobacillus rhizosphaerae</name>
    <dbReference type="NCBI Taxonomy" id="2880965"/>
    <lineage>
        <taxon>Bacteria</taxon>
        <taxon>Bacillati</taxon>
        <taxon>Bacillota</taxon>
        <taxon>Bacilli</taxon>
        <taxon>Bacillales</taxon>
        <taxon>Bacillaceae</taxon>
        <taxon>Neobacillus</taxon>
    </lineage>
</organism>
<proteinExistence type="predicted"/>
<name>A0ABM9ET59_9BACI</name>
<sequence length="60" mass="6681">MWRTVTGTVRHDLIIKKVSIPIPLTDMDGTLKIKNCQLQKQDYAPAISTEFLPGTPTAIN</sequence>
<accession>A0ABM9ET59</accession>